<evidence type="ECO:0008006" key="3">
    <source>
        <dbReference type="Google" id="ProtNLM"/>
    </source>
</evidence>
<dbReference type="SUPFAM" id="SSF51735">
    <property type="entry name" value="NAD(P)-binding Rossmann-fold domains"/>
    <property type="match status" value="1"/>
</dbReference>
<evidence type="ECO:0000313" key="2">
    <source>
        <dbReference type="Proteomes" id="UP000320475"/>
    </source>
</evidence>
<dbReference type="AlphaFoldDB" id="A0A507CQU5"/>
<reference evidence="1 2" key="1">
    <citation type="journal article" date="2019" name="Sci. Rep.">
        <title>Comparative genomics of chytrid fungi reveal insights into the obligate biotrophic and pathogenic lifestyle of Synchytrium endobioticum.</title>
        <authorList>
            <person name="van de Vossenberg B.T.L.H."/>
            <person name="Warris S."/>
            <person name="Nguyen H.D.T."/>
            <person name="van Gent-Pelzer M.P.E."/>
            <person name="Joly D.L."/>
            <person name="van de Geest H.C."/>
            <person name="Bonants P.J.M."/>
            <person name="Smith D.S."/>
            <person name="Levesque C.A."/>
            <person name="van der Lee T.A.J."/>
        </authorList>
    </citation>
    <scope>NUCLEOTIDE SEQUENCE [LARGE SCALE GENOMIC DNA]</scope>
    <source>
        <strain evidence="1 2">LEV6574</strain>
    </source>
</reference>
<organism evidence="1 2">
    <name type="scientific">Synchytrium endobioticum</name>
    <dbReference type="NCBI Taxonomy" id="286115"/>
    <lineage>
        <taxon>Eukaryota</taxon>
        <taxon>Fungi</taxon>
        <taxon>Fungi incertae sedis</taxon>
        <taxon>Chytridiomycota</taxon>
        <taxon>Chytridiomycota incertae sedis</taxon>
        <taxon>Chytridiomycetes</taxon>
        <taxon>Synchytriales</taxon>
        <taxon>Synchytriaceae</taxon>
        <taxon>Synchytrium</taxon>
    </lineage>
</organism>
<gene>
    <name evidence="1" type="ORF">SeLEV6574_g06044</name>
</gene>
<evidence type="ECO:0000313" key="1">
    <source>
        <dbReference type="EMBL" id="TPX41513.1"/>
    </source>
</evidence>
<dbReference type="Proteomes" id="UP000320475">
    <property type="component" value="Unassembled WGS sequence"/>
</dbReference>
<sequence length="273" mass="31022">MFPTQLSLARAYHYNVCLDLKALFEYIAQLAHPLKWHFDREKDYRSRVRFSSGMLAPALPHYAWHQVDPQPSRLEQESRNARTNIPLHYSHVLTHRRQQKISRTLVIGANGITGTHIIEHLLAQAEDSWAKIIGTSRKSPNQTWLNQDLGLKNDQITAMGEGKGRLGWISVDLVEESLDSIVQKFKEGGVEDVTHVFYCACMPSIRFDGLATVLTVLCAKTSRGVNLNDKVVICANGITGTHIIEQRPSWEWSIEEAYDHACSEFVKNRRATM</sequence>
<dbReference type="EMBL" id="QEAM01000316">
    <property type="protein sequence ID" value="TPX41513.1"/>
    <property type="molecule type" value="Genomic_DNA"/>
</dbReference>
<comment type="caution">
    <text evidence="1">The sequence shown here is derived from an EMBL/GenBank/DDBJ whole genome shotgun (WGS) entry which is preliminary data.</text>
</comment>
<protein>
    <recommendedName>
        <fullName evidence="3">NAD-dependent epimerase/dehydratase domain-containing protein</fullName>
    </recommendedName>
</protein>
<proteinExistence type="predicted"/>
<dbReference type="VEuPathDB" id="FungiDB:SeMB42_g06772"/>
<dbReference type="OrthoDB" id="1731983at2759"/>
<name>A0A507CQU5_9FUNG</name>
<dbReference type="InterPro" id="IPR036291">
    <property type="entry name" value="NAD(P)-bd_dom_sf"/>
</dbReference>
<dbReference type="VEuPathDB" id="FungiDB:SeMB42_g06308"/>
<dbReference type="Gene3D" id="3.40.50.720">
    <property type="entry name" value="NAD(P)-binding Rossmann-like Domain"/>
    <property type="match status" value="1"/>
</dbReference>
<accession>A0A507CQU5</accession>